<feature type="signal peptide" evidence="3">
    <location>
        <begin position="1"/>
        <end position="22"/>
    </location>
</feature>
<protein>
    <submittedName>
        <fullName evidence="4">Uncharacterized protein</fullName>
    </submittedName>
</protein>
<evidence type="ECO:0000256" key="3">
    <source>
        <dbReference type="SAM" id="SignalP"/>
    </source>
</evidence>
<keyword evidence="2" id="KW-1133">Transmembrane helix</keyword>
<gene>
    <name evidence="4" type="ORF">KQP761_LOCUS19041</name>
    <name evidence="5" type="ORF">MBJ925_LOCUS30849</name>
</gene>
<dbReference type="Proteomes" id="UP000663834">
    <property type="component" value="Unassembled WGS sequence"/>
</dbReference>
<feature type="chain" id="PRO_5036229326" evidence="3">
    <location>
        <begin position="23"/>
        <end position="909"/>
    </location>
</feature>
<name>A0A815YFU5_9BILA</name>
<keyword evidence="2" id="KW-0812">Transmembrane</keyword>
<feature type="transmembrane region" description="Helical" evidence="2">
    <location>
        <begin position="837"/>
        <end position="863"/>
    </location>
</feature>
<dbReference type="Proteomes" id="UP000663824">
    <property type="component" value="Unassembled WGS sequence"/>
</dbReference>
<evidence type="ECO:0000313" key="4">
    <source>
        <dbReference type="EMBL" id="CAF1569547.1"/>
    </source>
</evidence>
<feature type="transmembrane region" description="Helical" evidence="2">
    <location>
        <begin position="579"/>
        <end position="599"/>
    </location>
</feature>
<feature type="region of interest" description="Disordered" evidence="1">
    <location>
        <begin position="885"/>
        <end position="909"/>
    </location>
</feature>
<sequence>MQYLHCMIIGFLLLLQIHHINAAFSPDRSNYDAYGVKIAMNDIFLVQAQNAQVPPSFFIQFAPYNNTQSSLQCSINYDNIQNYVYTVAVGKNPNQNQVQFFFAGEVLNTGNGTFIGVAKYNLTSNVSNPSNFCAAGFSYSTQYLTNYAHQEYYIIGVEPKGLLVYGFANDFIFIFDSQNVSTFESWNSSLTWPNVSFTPHAVDISDNFGVVAGFIKDDPTGRVKFSPIIYLLNFNSSNRHPIVVGQYVPDTTSGTWQDLLTNDDADIYSAKYSMSISIDSRGYVLVGMQFTNRVFLFSVNISNPISLVNVSRNTNGRSLGNGKSVAWLDNGNMAAILVNTYSLAYQWVSSQIYLYDMTLNNYSSTSTPLSIFPNYHQSLPAGFSSTFLNIASSSTSLTLMDDIGTLLIFIPTGPGLFPSMPGTASVPTITSAKGCLPGMYKSNDGINDCILCPAGTKASGNSSINCTPCASTSLCSLGSTGEVSISKVQNRDQVIAYPESPDSTIFEEILIHNMFHIGSGRCLVISPLFWSLIVAGLAFLVIIVVAILHFCTMNPEGDRVKKKIQYTFKKIDMIREGELWVGGLASLSLIVMLSFAYAFSNGYFKEYPIESVSDFYLACDTSMRNAKFQTGLQPLGIAHDDSEKEMLYLLDGQSFTLNVAFLNTLIDCDVISIQALFGTTWLTTRWSSCANINSVLSLSIPLPSQKTSIEISIDDIGTIGALRIGLSGPTKEEDLHYLRELNAYQSFSQNGSALAHTLAVSLTTTKIINETIPIDGHDSNYTGIYVLTYGADLNSLFLSQGVYSQLTSTETVLTVAISESTYYVKNRQEPIVKRAELIFHNLLFTVVCFEIFGLLFVIYKLIFEPTYQLIVRMYSRRRERYRANDQRNNEELTSIDHRSNGEPPMVSAL</sequence>
<evidence type="ECO:0000256" key="1">
    <source>
        <dbReference type="SAM" id="MobiDB-lite"/>
    </source>
</evidence>
<organism evidence="4 6">
    <name type="scientific">Rotaria magnacalcarata</name>
    <dbReference type="NCBI Taxonomy" id="392030"/>
    <lineage>
        <taxon>Eukaryota</taxon>
        <taxon>Metazoa</taxon>
        <taxon>Spiralia</taxon>
        <taxon>Gnathifera</taxon>
        <taxon>Rotifera</taxon>
        <taxon>Eurotatoria</taxon>
        <taxon>Bdelloidea</taxon>
        <taxon>Philodinida</taxon>
        <taxon>Philodinidae</taxon>
        <taxon>Rotaria</taxon>
    </lineage>
</organism>
<proteinExistence type="predicted"/>
<comment type="caution">
    <text evidence="4">The sequence shown here is derived from an EMBL/GenBank/DDBJ whole genome shotgun (WGS) entry which is preliminary data.</text>
</comment>
<dbReference type="EMBL" id="CAJNOW010009757">
    <property type="protein sequence ID" value="CAF1569547.1"/>
    <property type="molecule type" value="Genomic_DNA"/>
</dbReference>
<dbReference type="OrthoDB" id="10011376at2759"/>
<evidence type="ECO:0000256" key="2">
    <source>
        <dbReference type="SAM" id="Phobius"/>
    </source>
</evidence>
<reference evidence="4" key="1">
    <citation type="submission" date="2021-02" db="EMBL/GenBank/DDBJ databases">
        <authorList>
            <person name="Nowell W R."/>
        </authorList>
    </citation>
    <scope>NUCLEOTIDE SEQUENCE</scope>
</reference>
<dbReference type="AlphaFoldDB" id="A0A815YFU5"/>
<evidence type="ECO:0000313" key="5">
    <source>
        <dbReference type="EMBL" id="CAF2148703.1"/>
    </source>
</evidence>
<feature type="compositionally biased region" description="Basic and acidic residues" evidence="1">
    <location>
        <begin position="885"/>
        <end position="900"/>
    </location>
</feature>
<dbReference type="SMART" id="SM01411">
    <property type="entry name" value="Ephrin_rec_like"/>
    <property type="match status" value="1"/>
</dbReference>
<evidence type="ECO:0000313" key="6">
    <source>
        <dbReference type="Proteomes" id="UP000663834"/>
    </source>
</evidence>
<keyword evidence="2" id="KW-0472">Membrane</keyword>
<feature type="transmembrane region" description="Helical" evidence="2">
    <location>
        <begin position="528"/>
        <end position="551"/>
    </location>
</feature>
<accession>A0A815YFU5</accession>
<keyword evidence="3" id="KW-0732">Signal</keyword>
<dbReference type="EMBL" id="CAJNRE010016783">
    <property type="protein sequence ID" value="CAF2148703.1"/>
    <property type="molecule type" value="Genomic_DNA"/>
</dbReference>